<dbReference type="AlphaFoldDB" id="A0A7Y6NNY1"/>
<dbReference type="SUPFAM" id="SSF47384">
    <property type="entry name" value="Homodimeric domain of signal transducing histidine kinase"/>
    <property type="match status" value="1"/>
</dbReference>
<proteinExistence type="predicted"/>
<dbReference type="PANTHER" id="PTHR45436">
    <property type="entry name" value="SENSOR HISTIDINE KINASE YKOH"/>
    <property type="match status" value="1"/>
</dbReference>
<dbReference type="RefSeq" id="WP_176069453.1">
    <property type="nucleotide sequence ID" value="NZ_JABWMJ010000005.1"/>
</dbReference>
<reference evidence="13 14" key="1">
    <citation type="submission" date="2020-06" db="EMBL/GenBank/DDBJ databases">
        <title>Schlegella sp. ID0723 isolated from air conditioner.</title>
        <authorList>
            <person name="Kim D.Y."/>
            <person name="Kim D.-U."/>
        </authorList>
    </citation>
    <scope>NUCLEOTIDE SEQUENCE [LARGE SCALE GENOMIC DNA]</scope>
    <source>
        <strain evidence="13 14">ID0723</strain>
    </source>
</reference>
<evidence type="ECO:0000256" key="10">
    <source>
        <dbReference type="SAM" id="Phobius"/>
    </source>
</evidence>
<keyword evidence="14" id="KW-1185">Reference proteome</keyword>
<evidence type="ECO:0000256" key="8">
    <source>
        <dbReference type="ARBA" id="ARBA00022989"/>
    </source>
</evidence>
<dbReference type="PROSITE" id="PS50885">
    <property type="entry name" value="HAMP"/>
    <property type="match status" value="1"/>
</dbReference>
<gene>
    <name evidence="13" type="ORF">HQN59_12635</name>
</gene>
<comment type="caution">
    <text evidence="13">The sequence shown here is derived from an EMBL/GenBank/DDBJ whole genome shotgun (WGS) entry which is preliminary data.</text>
</comment>
<feature type="domain" description="Histidine kinase" evidence="11">
    <location>
        <begin position="233"/>
        <end position="419"/>
    </location>
</feature>
<feature type="domain" description="HAMP" evidence="12">
    <location>
        <begin position="173"/>
        <end position="225"/>
    </location>
</feature>
<dbReference type="CDD" id="cd00082">
    <property type="entry name" value="HisKA"/>
    <property type="match status" value="1"/>
</dbReference>
<dbReference type="InterPro" id="IPR050428">
    <property type="entry name" value="TCS_sensor_his_kinase"/>
</dbReference>
<keyword evidence="9" id="KW-0902">Two-component regulatory system</keyword>
<accession>A0A7Y6NNY1</accession>
<sequence>MRGWHATSIGGRLVRSLVLWSVLWCVGLGGAVWVIVQEEVGELLDDTLQSAAEGLIGPLAQGRIEPAPPPASSAASTRFTWQLVGYAGGRAQVVSAAHGAPAVPLHASPRPGLSEVAGWRVFGLATARDGQMVYVAQTSAERAEAGAEVALAVLLAGAPLTLLAVLGLRWRVARELQPLRELSRRLARYDPLQPGARLGAASRDELQPVHAAIDALAARLARRVADERAFTAHAAHALRTPLAGIDAQLAVALREADAAGRPRLQRVRAAADRLQRVVVALLALFRSGAEVQRGPLDVAVLAARLSVEGLAIDARGAAPLHADADLVTAALLNLLENAQRHGARSVSLSTPAANVLRLHDDGSGVDAERRQALQAAIDVQDYAGRTGLGLMLADLVARAHGGGLRLPEVPQGFAVELRL</sequence>
<evidence type="ECO:0000256" key="4">
    <source>
        <dbReference type="ARBA" id="ARBA00022553"/>
    </source>
</evidence>
<dbReference type="SMART" id="SM00388">
    <property type="entry name" value="HisKA"/>
    <property type="match status" value="1"/>
</dbReference>
<comment type="catalytic activity">
    <reaction evidence="1">
        <text>ATP + protein L-histidine = ADP + protein N-phospho-L-histidine.</text>
        <dbReference type="EC" id="2.7.13.3"/>
    </reaction>
</comment>
<evidence type="ECO:0000256" key="2">
    <source>
        <dbReference type="ARBA" id="ARBA00004370"/>
    </source>
</evidence>
<evidence type="ECO:0000256" key="9">
    <source>
        <dbReference type="ARBA" id="ARBA00023012"/>
    </source>
</evidence>
<keyword evidence="10" id="KW-0472">Membrane</keyword>
<evidence type="ECO:0000256" key="6">
    <source>
        <dbReference type="ARBA" id="ARBA00022692"/>
    </source>
</evidence>
<evidence type="ECO:0000256" key="7">
    <source>
        <dbReference type="ARBA" id="ARBA00022777"/>
    </source>
</evidence>
<organism evidence="13 14">
    <name type="scientific">Piscinibacter koreensis</name>
    <dbReference type="NCBI Taxonomy" id="2742824"/>
    <lineage>
        <taxon>Bacteria</taxon>
        <taxon>Pseudomonadati</taxon>
        <taxon>Pseudomonadota</taxon>
        <taxon>Betaproteobacteria</taxon>
        <taxon>Burkholderiales</taxon>
        <taxon>Sphaerotilaceae</taxon>
        <taxon>Piscinibacter</taxon>
    </lineage>
</organism>
<dbReference type="GO" id="GO:0000155">
    <property type="term" value="F:phosphorelay sensor kinase activity"/>
    <property type="evidence" value="ECO:0007669"/>
    <property type="project" value="InterPro"/>
</dbReference>
<dbReference type="InterPro" id="IPR003661">
    <property type="entry name" value="HisK_dim/P_dom"/>
</dbReference>
<dbReference type="GO" id="GO:0005886">
    <property type="term" value="C:plasma membrane"/>
    <property type="evidence" value="ECO:0007669"/>
    <property type="project" value="TreeGrafter"/>
</dbReference>
<dbReference type="PANTHER" id="PTHR45436:SF5">
    <property type="entry name" value="SENSOR HISTIDINE KINASE TRCS"/>
    <property type="match status" value="1"/>
</dbReference>
<dbReference type="EMBL" id="JABWMJ010000005">
    <property type="protein sequence ID" value="NUZ06609.1"/>
    <property type="molecule type" value="Genomic_DNA"/>
</dbReference>
<evidence type="ECO:0000259" key="12">
    <source>
        <dbReference type="PROSITE" id="PS50885"/>
    </source>
</evidence>
<evidence type="ECO:0000256" key="3">
    <source>
        <dbReference type="ARBA" id="ARBA00012438"/>
    </source>
</evidence>
<dbReference type="InterPro" id="IPR003594">
    <property type="entry name" value="HATPase_dom"/>
</dbReference>
<keyword evidence="6 10" id="KW-0812">Transmembrane</keyword>
<protein>
    <recommendedName>
        <fullName evidence="3">histidine kinase</fullName>
        <ecNumber evidence="3">2.7.13.3</ecNumber>
    </recommendedName>
</protein>
<dbReference type="Pfam" id="PF00512">
    <property type="entry name" value="HisKA"/>
    <property type="match status" value="1"/>
</dbReference>
<dbReference type="Proteomes" id="UP000529637">
    <property type="component" value="Unassembled WGS sequence"/>
</dbReference>
<keyword evidence="4" id="KW-0597">Phosphoprotein</keyword>
<keyword evidence="7 13" id="KW-0418">Kinase</keyword>
<evidence type="ECO:0000259" key="11">
    <source>
        <dbReference type="PROSITE" id="PS50109"/>
    </source>
</evidence>
<evidence type="ECO:0000256" key="5">
    <source>
        <dbReference type="ARBA" id="ARBA00022679"/>
    </source>
</evidence>
<feature type="transmembrane region" description="Helical" evidence="10">
    <location>
        <begin position="12"/>
        <end position="36"/>
    </location>
</feature>
<dbReference type="Gene3D" id="1.10.287.130">
    <property type="match status" value="1"/>
</dbReference>
<comment type="subcellular location">
    <subcellularLocation>
        <location evidence="2">Membrane</location>
    </subcellularLocation>
</comment>
<dbReference type="EC" id="2.7.13.3" evidence="3"/>
<name>A0A7Y6NNY1_9BURK</name>
<dbReference type="Gene3D" id="3.30.565.10">
    <property type="entry name" value="Histidine kinase-like ATPase, C-terminal domain"/>
    <property type="match status" value="1"/>
</dbReference>
<dbReference type="InterPro" id="IPR036890">
    <property type="entry name" value="HATPase_C_sf"/>
</dbReference>
<keyword evidence="8 10" id="KW-1133">Transmembrane helix</keyword>
<keyword evidence="5" id="KW-0808">Transferase</keyword>
<dbReference type="Pfam" id="PF02518">
    <property type="entry name" value="HATPase_c"/>
    <property type="match status" value="1"/>
</dbReference>
<dbReference type="PROSITE" id="PS50109">
    <property type="entry name" value="HIS_KIN"/>
    <property type="match status" value="1"/>
</dbReference>
<evidence type="ECO:0000256" key="1">
    <source>
        <dbReference type="ARBA" id="ARBA00000085"/>
    </source>
</evidence>
<dbReference type="InterPro" id="IPR005467">
    <property type="entry name" value="His_kinase_dom"/>
</dbReference>
<dbReference type="InterPro" id="IPR003660">
    <property type="entry name" value="HAMP_dom"/>
</dbReference>
<evidence type="ECO:0000313" key="13">
    <source>
        <dbReference type="EMBL" id="NUZ06609.1"/>
    </source>
</evidence>
<dbReference type="SUPFAM" id="SSF55874">
    <property type="entry name" value="ATPase domain of HSP90 chaperone/DNA topoisomerase II/histidine kinase"/>
    <property type="match status" value="1"/>
</dbReference>
<dbReference type="InterPro" id="IPR036097">
    <property type="entry name" value="HisK_dim/P_sf"/>
</dbReference>
<evidence type="ECO:0000313" key="14">
    <source>
        <dbReference type="Proteomes" id="UP000529637"/>
    </source>
</evidence>